<feature type="repeat" description="FG-GAP" evidence="5">
    <location>
        <begin position="138"/>
        <end position="197"/>
    </location>
</feature>
<keyword evidence="7" id="KW-1133">Transmembrane helix</keyword>
<evidence type="ECO:0000256" key="5">
    <source>
        <dbReference type="PROSITE-ProRule" id="PRU00803"/>
    </source>
</evidence>
<dbReference type="GO" id="GO:0007155">
    <property type="term" value="P:cell adhesion"/>
    <property type="evidence" value="ECO:0007669"/>
    <property type="project" value="InterPro"/>
</dbReference>
<dbReference type="InterPro" id="IPR013519">
    <property type="entry name" value="Int_alpha_beta-p"/>
</dbReference>
<protein>
    <submittedName>
        <fullName evidence="9">Integrin alpha chain</fullName>
    </submittedName>
</protein>
<keyword evidence="7" id="KW-0472">Membrane</keyword>
<dbReference type="InterPro" id="IPR013517">
    <property type="entry name" value="FG-GAP"/>
</dbReference>
<feature type="repeat" description="FG-GAP" evidence="5">
    <location>
        <begin position="283"/>
        <end position="345"/>
    </location>
</feature>
<keyword evidence="3" id="KW-0378">Hydrolase</keyword>
<keyword evidence="10" id="KW-1185">Reference proteome</keyword>
<dbReference type="PANTHER" id="PTHR23221">
    <property type="entry name" value="GLYCOSYLPHOSPHATIDYLINOSITOL PHOSPHOLIPASE D"/>
    <property type="match status" value="1"/>
</dbReference>
<dbReference type="OrthoDB" id="5317514at2759"/>
<evidence type="ECO:0000256" key="4">
    <source>
        <dbReference type="ARBA" id="ARBA00023180"/>
    </source>
</evidence>
<feature type="chain" id="PRO_5003096172" evidence="8">
    <location>
        <begin position="31"/>
        <end position="570"/>
    </location>
</feature>
<keyword evidence="1 8" id="KW-0732">Signal</keyword>
<dbReference type="STRING" id="2880.D7G550"/>
<feature type="transmembrane region" description="Helical" evidence="7">
    <location>
        <begin position="494"/>
        <end position="511"/>
    </location>
</feature>
<dbReference type="GO" id="GO:0016787">
    <property type="term" value="F:hydrolase activity"/>
    <property type="evidence" value="ECO:0007669"/>
    <property type="project" value="UniProtKB-KW"/>
</dbReference>
<evidence type="ECO:0000256" key="6">
    <source>
        <dbReference type="SAM" id="MobiDB-lite"/>
    </source>
</evidence>
<sequence>MTLFVVCPARRGVVEAGFFLSALLCPLAAAAGTFQSNVNASSSPRIYNASEMNEDWLGYSCASIGDVNGDSLMDVMVGSYGSSHLSEGAAHVVYGTNTSAAYDASFLDLGAGGGGGLDGVDGFTLSGMSIEIELYAKLISDTLDRQLSLQYTGNPLSSAGDVNGDGYGDILVGSPTAGAVYQGHTYLVFGGAGLPSRVNLTESDDVTGGNEGVVVFKGALTDESGFSVSGGFDMNGDGLSDFIIGAPEGGTTGEFDGEAYVIFGQENLADSDTVMLDTDLDGTVGFSILGPSDDAYAGSSVAGIGDVNSDGYDDVIVGAFGDVPDRRYRAGAAYVVFGRAEGDFAAAYDLRSADIVEGQTATSLLGLRAEDATGIGVGPAGDLNGDGVPDIWVGAPTSDPGSLEEAGSAYIVFGWKEEGDVSSWGESVDLSALDGSNGFVITGSTSGGHFGWTGAANVDMNRDGVSDLLIGGFLVPGLYVVFGNGGEPYDNTTAVILAIVCGVLGCLFCVVREARIWLAKREAKAEEARKSKETDDDSIGHWNMKKGDEEQMKPTNTRDINQGCEIVHPT</sequence>
<accession>D7G550</accession>
<gene>
    <name evidence="9" type="primary">INT3</name>
    <name evidence="9" type="ORF">Esi_0623_0002</name>
</gene>
<dbReference type="AlphaFoldDB" id="D7G550"/>
<dbReference type="Proteomes" id="UP000002630">
    <property type="component" value="Unassembled WGS sequence"/>
</dbReference>
<dbReference type="SMART" id="SM00191">
    <property type="entry name" value="Int_alpha"/>
    <property type="match status" value="6"/>
</dbReference>
<dbReference type="PANTHER" id="PTHR23221:SF7">
    <property type="entry name" value="PHOSPHATIDYLINOSITOL-GLYCAN-SPECIFIC PHOSPHOLIPASE D"/>
    <property type="match status" value="1"/>
</dbReference>
<name>D7G550_ECTSI</name>
<dbReference type="eggNOG" id="KOG3637">
    <property type="taxonomic scope" value="Eukaryota"/>
</dbReference>
<feature type="region of interest" description="Disordered" evidence="6">
    <location>
        <begin position="526"/>
        <end position="570"/>
    </location>
</feature>
<evidence type="ECO:0000256" key="1">
    <source>
        <dbReference type="ARBA" id="ARBA00022729"/>
    </source>
</evidence>
<evidence type="ECO:0000256" key="8">
    <source>
        <dbReference type="SAM" id="SignalP"/>
    </source>
</evidence>
<dbReference type="PROSITE" id="PS51470">
    <property type="entry name" value="FG_GAP"/>
    <property type="match status" value="4"/>
</dbReference>
<dbReference type="GO" id="GO:0008305">
    <property type="term" value="C:integrin complex"/>
    <property type="evidence" value="ECO:0007669"/>
    <property type="project" value="InterPro"/>
</dbReference>
<keyword evidence="4" id="KW-0325">Glycoprotein</keyword>
<dbReference type="PRINTS" id="PR01185">
    <property type="entry name" value="INTEGRINA"/>
</dbReference>
<evidence type="ECO:0000313" key="9">
    <source>
        <dbReference type="EMBL" id="CBJ33813.1"/>
    </source>
</evidence>
<organism evidence="9 10">
    <name type="scientific">Ectocarpus siliculosus</name>
    <name type="common">Brown alga</name>
    <name type="synonym">Conferva siliculosa</name>
    <dbReference type="NCBI Taxonomy" id="2880"/>
    <lineage>
        <taxon>Eukaryota</taxon>
        <taxon>Sar</taxon>
        <taxon>Stramenopiles</taxon>
        <taxon>Ochrophyta</taxon>
        <taxon>PX clade</taxon>
        <taxon>Phaeophyceae</taxon>
        <taxon>Ectocarpales</taxon>
        <taxon>Ectocarpaceae</taxon>
        <taxon>Ectocarpus</taxon>
    </lineage>
</organism>
<feature type="repeat" description="FG-GAP" evidence="5">
    <location>
        <begin position="225"/>
        <end position="271"/>
    </location>
</feature>
<keyword evidence="9" id="KW-0401">Integrin</keyword>
<reference evidence="9 10" key="1">
    <citation type="journal article" date="2010" name="Nature">
        <title>The Ectocarpus genome and the independent evolution of multicellularity in brown algae.</title>
        <authorList>
            <person name="Cock J.M."/>
            <person name="Sterck L."/>
            <person name="Rouze P."/>
            <person name="Scornet D."/>
            <person name="Allen A.E."/>
            <person name="Amoutzias G."/>
            <person name="Anthouard V."/>
            <person name="Artiguenave F."/>
            <person name="Aury J.M."/>
            <person name="Badger J.H."/>
            <person name="Beszteri B."/>
            <person name="Billiau K."/>
            <person name="Bonnet E."/>
            <person name="Bothwell J.H."/>
            <person name="Bowler C."/>
            <person name="Boyen C."/>
            <person name="Brownlee C."/>
            <person name="Carrano C.J."/>
            <person name="Charrier B."/>
            <person name="Cho G.Y."/>
            <person name="Coelho S.M."/>
            <person name="Collen J."/>
            <person name="Corre E."/>
            <person name="Da Silva C."/>
            <person name="Delage L."/>
            <person name="Delaroque N."/>
            <person name="Dittami S.M."/>
            <person name="Doulbeau S."/>
            <person name="Elias M."/>
            <person name="Farnham G."/>
            <person name="Gachon C.M."/>
            <person name="Gschloessl B."/>
            <person name="Heesch S."/>
            <person name="Jabbari K."/>
            <person name="Jubin C."/>
            <person name="Kawai H."/>
            <person name="Kimura K."/>
            <person name="Kloareg B."/>
            <person name="Kupper F.C."/>
            <person name="Lang D."/>
            <person name="Le Bail A."/>
            <person name="Leblanc C."/>
            <person name="Lerouge P."/>
            <person name="Lohr M."/>
            <person name="Lopez P.J."/>
            <person name="Martens C."/>
            <person name="Maumus F."/>
            <person name="Michel G."/>
            <person name="Miranda-Saavedra D."/>
            <person name="Morales J."/>
            <person name="Moreau H."/>
            <person name="Motomura T."/>
            <person name="Nagasato C."/>
            <person name="Napoli C.A."/>
            <person name="Nelson D.R."/>
            <person name="Nyvall-Collen P."/>
            <person name="Peters A.F."/>
            <person name="Pommier C."/>
            <person name="Potin P."/>
            <person name="Poulain J."/>
            <person name="Quesneville H."/>
            <person name="Read B."/>
            <person name="Rensing S.A."/>
            <person name="Ritter A."/>
            <person name="Rousvoal S."/>
            <person name="Samanta M."/>
            <person name="Samson G."/>
            <person name="Schroeder D.C."/>
            <person name="Segurens B."/>
            <person name="Strittmatter M."/>
            <person name="Tonon T."/>
            <person name="Tregear J.W."/>
            <person name="Valentin K."/>
            <person name="von Dassow P."/>
            <person name="Yamagishi T."/>
            <person name="Van de Peer Y."/>
            <person name="Wincker P."/>
        </authorList>
    </citation>
    <scope>NUCLEOTIDE SEQUENCE [LARGE SCALE GENOMIC DNA]</scope>
    <source>
        <strain evidence="10">Ec32 / CCAP1310/4</strain>
    </source>
</reference>
<dbReference type="Pfam" id="PF01839">
    <property type="entry name" value="FG-GAP"/>
    <property type="match status" value="4"/>
</dbReference>
<dbReference type="SUPFAM" id="SSF69318">
    <property type="entry name" value="Integrin alpha N-terminal domain"/>
    <property type="match status" value="2"/>
</dbReference>
<keyword evidence="7" id="KW-0812">Transmembrane</keyword>
<dbReference type="InterPro" id="IPR028994">
    <property type="entry name" value="Integrin_alpha_N"/>
</dbReference>
<proteinExistence type="predicted"/>
<evidence type="ECO:0000256" key="2">
    <source>
        <dbReference type="ARBA" id="ARBA00022737"/>
    </source>
</evidence>
<dbReference type="EMBL" id="FN649760">
    <property type="protein sequence ID" value="CBJ33813.1"/>
    <property type="molecule type" value="Genomic_DNA"/>
</dbReference>
<dbReference type="Gene3D" id="2.130.10.130">
    <property type="entry name" value="Integrin alpha, N-terminal"/>
    <property type="match status" value="4"/>
</dbReference>
<evidence type="ECO:0000313" key="10">
    <source>
        <dbReference type="Proteomes" id="UP000002630"/>
    </source>
</evidence>
<evidence type="ECO:0000256" key="3">
    <source>
        <dbReference type="ARBA" id="ARBA00022801"/>
    </source>
</evidence>
<dbReference type="InterPro" id="IPR000413">
    <property type="entry name" value="Integrin_alpha"/>
</dbReference>
<evidence type="ECO:0000256" key="7">
    <source>
        <dbReference type="SAM" id="Phobius"/>
    </source>
</evidence>
<feature type="signal peptide" evidence="8">
    <location>
        <begin position="1"/>
        <end position="30"/>
    </location>
</feature>
<feature type="repeat" description="FG-GAP" evidence="5">
    <location>
        <begin position="43"/>
        <end position="102"/>
    </location>
</feature>
<dbReference type="GO" id="GO:0007229">
    <property type="term" value="P:integrin-mediated signaling pathway"/>
    <property type="evidence" value="ECO:0007669"/>
    <property type="project" value="UniProtKB-KW"/>
</dbReference>
<keyword evidence="2" id="KW-0677">Repeat</keyword>
<dbReference type="InParanoid" id="D7G550"/>